<gene>
    <name evidence="2" type="ORF">AC579_9243</name>
</gene>
<evidence type="ECO:0000256" key="1">
    <source>
        <dbReference type="SAM" id="MobiDB-lite"/>
    </source>
</evidence>
<feature type="region of interest" description="Disordered" evidence="1">
    <location>
        <begin position="262"/>
        <end position="345"/>
    </location>
</feature>
<reference evidence="2 3" key="1">
    <citation type="submission" date="2015-07" db="EMBL/GenBank/DDBJ databases">
        <title>Comparative genomics of the Sigatoka disease complex on banana suggests a link between parallel evolutionary changes in Pseudocercospora fijiensis and Pseudocercospora eumusae and increased virulence on the banana host.</title>
        <authorList>
            <person name="Chang T.-C."/>
            <person name="Salvucci A."/>
            <person name="Crous P.W."/>
            <person name="Stergiopoulos I."/>
        </authorList>
    </citation>
    <scope>NUCLEOTIDE SEQUENCE [LARGE SCALE GENOMIC DNA]</scope>
    <source>
        <strain evidence="2 3">CBS 116634</strain>
    </source>
</reference>
<dbReference type="AlphaFoldDB" id="A0A139IHC5"/>
<dbReference type="EMBL" id="LFZO01000092">
    <property type="protein sequence ID" value="KXT14153.1"/>
    <property type="molecule type" value="Genomic_DNA"/>
</dbReference>
<comment type="caution">
    <text evidence="2">The sequence shown here is derived from an EMBL/GenBank/DDBJ whole genome shotgun (WGS) entry which is preliminary data.</text>
</comment>
<feature type="compositionally biased region" description="Basic and acidic residues" evidence="1">
    <location>
        <begin position="15"/>
        <end position="29"/>
    </location>
</feature>
<feature type="region of interest" description="Disordered" evidence="1">
    <location>
        <begin position="1"/>
        <end position="32"/>
    </location>
</feature>
<accession>A0A139IHC5</accession>
<proteinExistence type="predicted"/>
<name>A0A139IHC5_9PEZI</name>
<dbReference type="Proteomes" id="UP000073492">
    <property type="component" value="Unassembled WGS sequence"/>
</dbReference>
<organism evidence="2 3">
    <name type="scientific">Pseudocercospora musae</name>
    <dbReference type="NCBI Taxonomy" id="113226"/>
    <lineage>
        <taxon>Eukaryota</taxon>
        <taxon>Fungi</taxon>
        <taxon>Dikarya</taxon>
        <taxon>Ascomycota</taxon>
        <taxon>Pezizomycotina</taxon>
        <taxon>Dothideomycetes</taxon>
        <taxon>Dothideomycetidae</taxon>
        <taxon>Mycosphaerellales</taxon>
        <taxon>Mycosphaerellaceae</taxon>
        <taxon>Pseudocercospora</taxon>
    </lineage>
</organism>
<sequence length="345" mass="38596">MDLSSDATPSFVAIKQDRPDRSPKTDLRSKRTKRSKIRLRRLEISQNTLLSAREALIQKRAELQVCLESLSGILIDVQQAHHDFLDGARLHPDHSLMAKSTDFEATSNSLQDEIEHALMIRKDLESLEHEMDLKDSDFVADAQELLALSAAPRKQLPLDLKTPSESFLAPPLEPPPSPRTEYFSKAGDAKIWSERISDLDLEHMELLTQRDIAIDRGDALDLSDDQVQHDYEMKRSALLTALEHAERGRDSLKAYCHGLNINLDPRQGAPSNSSNTTSDLEDNAVHLPHKSDNSDEAPLKSCIKASTPREPVVPEGYGRDDDDHEKVRSWIHSIGSHESAPGCLD</sequence>
<evidence type="ECO:0000313" key="3">
    <source>
        <dbReference type="Proteomes" id="UP000073492"/>
    </source>
</evidence>
<protein>
    <submittedName>
        <fullName evidence="2">Uncharacterized protein</fullName>
    </submittedName>
</protein>
<evidence type="ECO:0000313" key="2">
    <source>
        <dbReference type="EMBL" id="KXT14153.1"/>
    </source>
</evidence>
<feature type="compositionally biased region" description="Polar residues" evidence="1">
    <location>
        <begin position="269"/>
        <end position="278"/>
    </location>
</feature>
<feature type="compositionally biased region" description="Basic and acidic residues" evidence="1">
    <location>
        <begin position="317"/>
        <end position="328"/>
    </location>
</feature>
<keyword evidence="3" id="KW-1185">Reference proteome</keyword>